<dbReference type="AlphaFoldDB" id="A0A0A9FTN4"/>
<reference evidence="1" key="2">
    <citation type="journal article" date="2015" name="Data Brief">
        <title>Shoot transcriptome of the giant reed, Arundo donax.</title>
        <authorList>
            <person name="Barrero R.A."/>
            <person name="Guerrero F.D."/>
            <person name="Moolhuijzen P."/>
            <person name="Goolsby J.A."/>
            <person name="Tidwell J."/>
            <person name="Bellgard S.E."/>
            <person name="Bellgard M.I."/>
        </authorList>
    </citation>
    <scope>NUCLEOTIDE SEQUENCE</scope>
    <source>
        <tissue evidence="1">Shoot tissue taken approximately 20 cm above the soil surface</tissue>
    </source>
</reference>
<accession>A0A0A9FTN4</accession>
<sequence>MSKHRDFTDFLGFGRDSLVV</sequence>
<organism evidence="1">
    <name type="scientific">Arundo donax</name>
    <name type="common">Giant reed</name>
    <name type="synonym">Donax arundinaceus</name>
    <dbReference type="NCBI Taxonomy" id="35708"/>
    <lineage>
        <taxon>Eukaryota</taxon>
        <taxon>Viridiplantae</taxon>
        <taxon>Streptophyta</taxon>
        <taxon>Embryophyta</taxon>
        <taxon>Tracheophyta</taxon>
        <taxon>Spermatophyta</taxon>
        <taxon>Magnoliopsida</taxon>
        <taxon>Liliopsida</taxon>
        <taxon>Poales</taxon>
        <taxon>Poaceae</taxon>
        <taxon>PACMAD clade</taxon>
        <taxon>Arundinoideae</taxon>
        <taxon>Arundineae</taxon>
        <taxon>Arundo</taxon>
    </lineage>
</organism>
<protein>
    <submittedName>
        <fullName evidence="1">Uncharacterized protein</fullName>
    </submittedName>
</protein>
<evidence type="ECO:0000313" key="1">
    <source>
        <dbReference type="EMBL" id="JAE11673.1"/>
    </source>
</evidence>
<reference evidence="1" key="1">
    <citation type="submission" date="2014-09" db="EMBL/GenBank/DDBJ databases">
        <authorList>
            <person name="Magalhaes I.L.F."/>
            <person name="Oliveira U."/>
            <person name="Santos F.R."/>
            <person name="Vidigal T.H.D.A."/>
            <person name="Brescovit A.D."/>
            <person name="Santos A.J."/>
        </authorList>
    </citation>
    <scope>NUCLEOTIDE SEQUENCE</scope>
    <source>
        <tissue evidence="1">Shoot tissue taken approximately 20 cm above the soil surface</tissue>
    </source>
</reference>
<proteinExistence type="predicted"/>
<dbReference type="EMBL" id="GBRH01186223">
    <property type="protein sequence ID" value="JAE11673.1"/>
    <property type="molecule type" value="Transcribed_RNA"/>
</dbReference>
<name>A0A0A9FTN4_ARUDO</name>